<reference evidence="2 3" key="1">
    <citation type="submission" date="2017-01" db="EMBL/GenBank/DDBJ databases">
        <title>Genomic analysis of Xuhuaishuia manganoxidans DY6-4.</title>
        <authorList>
            <person name="Wang X."/>
        </authorList>
    </citation>
    <scope>NUCLEOTIDE SEQUENCE [LARGE SCALE GENOMIC DNA]</scope>
    <source>
        <strain evidence="2 3">DY6-4</strain>
    </source>
</reference>
<dbReference type="RefSeq" id="WP_076978676.1">
    <property type="nucleotide sequence ID" value="NZ_CP019124.1"/>
</dbReference>
<dbReference type="Proteomes" id="UP000187266">
    <property type="component" value="Chromosome"/>
</dbReference>
<organism evidence="2 3">
    <name type="scientific">Brevirhabdus pacifica</name>
    <dbReference type="NCBI Taxonomy" id="1267768"/>
    <lineage>
        <taxon>Bacteria</taxon>
        <taxon>Pseudomonadati</taxon>
        <taxon>Pseudomonadota</taxon>
        <taxon>Alphaproteobacteria</taxon>
        <taxon>Rhodobacterales</taxon>
        <taxon>Paracoccaceae</taxon>
        <taxon>Brevirhabdus</taxon>
    </lineage>
</organism>
<dbReference type="OrthoDB" id="7856185at2"/>
<protein>
    <submittedName>
        <fullName evidence="2">Uncharacterized protein</fullName>
    </submittedName>
</protein>
<feature type="compositionally biased region" description="Gly residues" evidence="1">
    <location>
        <begin position="196"/>
        <end position="209"/>
    </location>
</feature>
<evidence type="ECO:0000313" key="3">
    <source>
        <dbReference type="Proteomes" id="UP000187266"/>
    </source>
</evidence>
<accession>A0A2M9DGE4</accession>
<keyword evidence="3" id="KW-1185">Reference proteome</keyword>
<evidence type="ECO:0000313" key="2">
    <source>
        <dbReference type="EMBL" id="APX88652.1"/>
    </source>
</evidence>
<sequence>MAIAYQLDTLDGIENDAIKDLYKEANGKFVLDVEGVEPAEAVNGLKTALVKERENAAAYKKLGTADEIAAKIAELEDKASKGGKASADQQAIIDQLKADYEGKLKERDDKIAQTWQRQASSDLKAELAKAGVVPEGLDLLAGFAASRIKFNDDGTPKVLSSDGSQPMIGSGANGGATLSDLAKELAGSIPHLVKDGGAGGGGKQPGSQGGKPEAKTVTRAVFDGMSQVERSDFSKSGGKVTDG</sequence>
<name>A0A1U7DFA2_9RHOB</name>
<gene>
    <name evidence="2" type="ORF">BV394_01990</name>
</gene>
<dbReference type="AlphaFoldDB" id="A0A1U7DFA2"/>
<feature type="region of interest" description="Disordered" evidence="1">
    <location>
        <begin position="189"/>
        <end position="243"/>
    </location>
</feature>
<proteinExistence type="predicted"/>
<dbReference type="STRING" id="1267768.BV394_01990"/>
<evidence type="ECO:0000256" key="1">
    <source>
        <dbReference type="SAM" id="MobiDB-lite"/>
    </source>
</evidence>
<accession>A0A1U7DFA2</accession>
<dbReference type="EMBL" id="CP019124">
    <property type="protein sequence ID" value="APX88652.1"/>
    <property type="molecule type" value="Genomic_DNA"/>
</dbReference>